<evidence type="ECO:0000256" key="8">
    <source>
        <dbReference type="ARBA" id="ARBA00031329"/>
    </source>
</evidence>
<gene>
    <name evidence="13" type="ORF">CC80DRAFT_495097</name>
</gene>
<organism evidence="13 14">
    <name type="scientific">Byssothecium circinans</name>
    <dbReference type="NCBI Taxonomy" id="147558"/>
    <lineage>
        <taxon>Eukaryota</taxon>
        <taxon>Fungi</taxon>
        <taxon>Dikarya</taxon>
        <taxon>Ascomycota</taxon>
        <taxon>Pezizomycotina</taxon>
        <taxon>Dothideomycetes</taxon>
        <taxon>Pleosporomycetidae</taxon>
        <taxon>Pleosporales</taxon>
        <taxon>Massarineae</taxon>
        <taxon>Massarinaceae</taxon>
        <taxon>Byssothecium</taxon>
    </lineage>
</organism>
<sequence length="838" mass="91359">MGSIDTSGIAANLHRGKILFVDAYDSFTNNIIGLLEQTLNATVTLVHINDEKANANLINTLSQFDAIVVGPGPGHPAKPSDVGFINNLWNLDENKHVLPIFGVCLGFQSLCLAHGAEVRKLPRARHGIVSKPSHSNTDIFAGIGDGLEATQYHSLRVGLHGESGSIDVENEIFWEPSRKCPSLRPLAWDTTDEVNGPILMGVRHTTKPFWGVQFHPESICTSEEGKQLISNWWTSAQAWLSKRGRMRMMRNEQIKEQIAVPTPLLPSIADFTPGGSPASHRPSSHLAELLRSVIEEDDVFLRWGKNSTASITPTSLLEALGHNRNEVVLLDSQGHASGRFSILGLMVPGKTMKVTYKVTDKTLRYGMDQGRMCNMQLNSIEEVWPILQEAMDLHDPRNQEGGSSRASSTGSDVVMTGLDQYVAGHLPVDSPFWGGFMGYISYEAGLETIDVEPHASCAMAAGAVPDINFAFMYRTIVIDHVKSQVYIQSLLPKDWAWILEVGRTVDGLASRAELAVSTSVSQASIAEARECETLDRFLASAQVSRPKETSYRNKVLRCQESLASGDSYELCLTDSTSISVPAAPHSRMGLDAWALYKRLRSNNAAPFGAFMRLSGVSVVGSSPERFLSWSREGKCQFRPIKGTVKKSKEMTRERAHAILESSKERAENLMIVDLIRHDLSGVVGADKTWVSKLMVVEEYETVYQLVSVIEGQLPNGGLEEDTGPRGIDVLKASLPPGSMTGAPKKRSCEILSDIEQRPRGVYSGVLGYMDVGGAGDFSVVIRTAVKSDAGSNHGDGEVWRIGAGGAVTIQSTDEGEFQEMETKCSSVLGALFPRCDGC</sequence>
<dbReference type="Pfam" id="PF00117">
    <property type="entry name" value="GATase"/>
    <property type="match status" value="1"/>
</dbReference>
<dbReference type="InterPro" id="IPR015890">
    <property type="entry name" value="Chorismate_C"/>
</dbReference>
<dbReference type="EMBL" id="ML977008">
    <property type="protein sequence ID" value="KAF1952764.1"/>
    <property type="molecule type" value="Genomic_DNA"/>
</dbReference>
<keyword evidence="5" id="KW-0808">Transferase</keyword>
<dbReference type="PRINTS" id="PR00095">
    <property type="entry name" value="ANTSNTHASEI"/>
</dbReference>
<dbReference type="AlphaFoldDB" id="A0A6A5TKQ5"/>
<evidence type="ECO:0000313" key="14">
    <source>
        <dbReference type="Proteomes" id="UP000800035"/>
    </source>
</evidence>
<dbReference type="CDD" id="cd01743">
    <property type="entry name" value="GATase1_Anthranilate_Synthase"/>
    <property type="match status" value="1"/>
</dbReference>
<accession>A0A6A5TKQ5</accession>
<reference evidence="13" key="1">
    <citation type="journal article" date="2020" name="Stud. Mycol.">
        <title>101 Dothideomycetes genomes: a test case for predicting lifestyles and emergence of pathogens.</title>
        <authorList>
            <person name="Haridas S."/>
            <person name="Albert R."/>
            <person name="Binder M."/>
            <person name="Bloem J."/>
            <person name="Labutti K."/>
            <person name="Salamov A."/>
            <person name="Andreopoulos B."/>
            <person name="Baker S."/>
            <person name="Barry K."/>
            <person name="Bills G."/>
            <person name="Bluhm B."/>
            <person name="Cannon C."/>
            <person name="Castanera R."/>
            <person name="Culley D."/>
            <person name="Daum C."/>
            <person name="Ezra D."/>
            <person name="Gonzalez J."/>
            <person name="Henrissat B."/>
            <person name="Kuo A."/>
            <person name="Liang C."/>
            <person name="Lipzen A."/>
            <person name="Lutzoni F."/>
            <person name="Magnuson J."/>
            <person name="Mondo S."/>
            <person name="Nolan M."/>
            <person name="Ohm R."/>
            <person name="Pangilinan J."/>
            <person name="Park H.-J."/>
            <person name="Ramirez L."/>
            <person name="Alfaro M."/>
            <person name="Sun H."/>
            <person name="Tritt A."/>
            <person name="Yoshinaga Y."/>
            <person name="Zwiers L.-H."/>
            <person name="Turgeon B."/>
            <person name="Goodwin S."/>
            <person name="Spatafora J."/>
            <person name="Crous P."/>
            <person name="Grigoriev I."/>
        </authorList>
    </citation>
    <scope>NUCLEOTIDE SEQUENCE</scope>
    <source>
        <strain evidence="13">CBS 675.92</strain>
    </source>
</reference>
<protein>
    <recommendedName>
        <fullName evidence="4">aminodeoxychorismate synthase</fullName>
        <ecNumber evidence="4">2.6.1.85</ecNumber>
    </recommendedName>
    <alternativeName>
        <fullName evidence="8">Para-aminobenzoate synthase</fullName>
    </alternativeName>
    <alternativeName>
        <fullName evidence="9">p-aminobenzoic acid synthase</fullName>
    </alternativeName>
</protein>
<dbReference type="UniPathway" id="UPA00077">
    <property type="reaction ID" value="UER00149"/>
</dbReference>
<evidence type="ECO:0000259" key="11">
    <source>
        <dbReference type="Pfam" id="PF00425"/>
    </source>
</evidence>
<dbReference type="GO" id="GO:0046654">
    <property type="term" value="P:tetrahydrofolate biosynthetic process"/>
    <property type="evidence" value="ECO:0007669"/>
    <property type="project" value="UniProtKB-UniPathway"/>
</dbReference>
<evidence type="ECO:0000256" key="1">
    <source>
        <dbReference type="ARBA" id="ARBA00001000"/>
    </source>
</evidence>
<dbReference type="Pfam" id="PF04715">
    <property type="entry name" value="Anth_synt_I_N"/>
    <property type="match status" value="1"/>
</dbReference>
<dbReference type="PROSITE" id="PS51273">
    <property type="entry name" value="GATASE_TYPE_1"/>
    <property type="match status" value="1"/>
</dbReference>
<dbReference type="InterPro" id="IPR019999">
    <property type="entry name" value="Anth_synth_I-like"/>
</dbReference>
<keyword evidence="14" id="KW-1185">Reference proteome</keyword>
<evidence type="ECO:0000256" key="3">
    <source>
        <dbReference type="ARBA" id="ARBA00005970"/>
    </source>
</evidence>
<dbReference type="SUPFAM" id="SSF52317">
    <property type="entry name" value="Class I glutamine amidotransferase-like"/>
    <property type="match status" value="1"/>
</dbReference>
<dbReference type="Gene3D" id="3.60.120.10">
    <property type="entry name" value="Anthranilate synthase"/>
    <property type="match status" value="1"/>
</dbReference>
<keyword evidence="6" id="KW-0289">Folate biosynthesis</keyword>
<evidence type="ECO:0000256" key="6">
    <source>
        <dbReference type="ARBA" id="ARBA00022909"/>
    </source>
</evidence>
<dbReference type="InterPro" id="IPR006805">
    <property type="entry name" value="Anth_synth_I_N"/>
</dbReference>
<dbReference type="InterPro" id="IPR005801">
    <property type="entry name" value="ADC_synthase"/>
</dbReference>
<dbReference type="GO" id="GO:0046656">
    <property type="term" value="P:folic acid biosynthetic process"/>
    <property type="evidence" value="ECO:0007669"/>
    <property type="project" value="UniProtKB-KW"/>
</dbReference>
<comment type="similarity">
    <text evidence="3">In the C-terminal section; belongs to the anthranilate synthase component I family.</text>
</comment>
<evidence type="ECO:0000256" key="2">
    <source>
        <dbReference type="ARBA" id="ARBA00005009"/>
    </source>
</evidence>
<dbReference type="GO" id="GO:0046820">
    <property type="term" value="F:4-amino-4-deoxychorismate synthase activity"/>
    <property type="evidence" value="ECO:0007669"/>
    <property type="project" value="UniProtKB-EC"/>
</dbReference>
<feature type="domain" description="Chorismate-utilising enzyme C-terminal" evidence="11">
    <location>
        <begin position="548"/>
        <end position="823"/>
    </location>
</feature>
<dbReference type="PANTHER" id="PTHR11236">
    <property type="entry name" value="AMINOBENZOATE/ANTHRANILATE SYNTHASE"/>
    <property type="match status" value="1"/>
</dbReference>
<evidence type="ECO:0000256" key="5">
    <source>
        <dbReference type="ARBA" id="ARBA00022679"/>
    </source>
</evidence>
<evidence type="ECO:0000313" key="13">
    <source>
        <dbReference type="EMBL" id="KAF1952764.1"/>
    </source>
</evidence>
<dbReference type="Gene3D" id="3.40.50.880">
    <property type="match status" value="1"/>
</dbReference>
<dbReference type="PANTHER" id="PTHR11236:SF18">
    <property type="entry name" value="AMINODEOXYCHORISMATE SYNTHASE"/>
    <property type="match status" value="1"/>
</dbReference>
<keyword evidence="7" id="KW-0315">Glutamine amidotransferase</keyword>
<dbReference type="Pfam" id="PF00425">
    <property type="entry name" value="Chorismate_bind"/>
    <property type="match status" value="1"/>
</dbReference>
<evidence type="ECO:0000256" key="9">
    <source>
        <dbReference type="ARBA" id="ARBA00031904"/>
    </source>
</evidence>
<comment type="pathway">
    <text evidence="2">Cofactor biosynthesis; tetrahydrofolate biosynthesis; 4-aminobenzoate from chorismate: step 1/2.</text>
</comment>
<evidence type="ECO:0000256" key="7">
    <source>
        <dbReference type="ARBA" id="ARBA00022962"/>
    </source>
</evidence>
<dbReference type="GO" id="GO:0005737">
    <property type="term" value="C:cytoplasm"/>
    <property type="evidence" value="ECO:0007669"/>
    <property type="project" value="TreeGrafter"/>
</dbReference>
<dbReference type="OrthoDB" id="64220at2759"/>
<feature type="domain" description="Glutamine amidotransferase" evidence="10">
    <location>
        <begin position="20"/>
        <end position="231"/>
    </location>
</feature>
<dbReference type="InterPro" id="IPR006221">
    <property type="entry name" value="TrpG/PapA_dom"/>
</dbReference>
<evidence type="ECO:0000259" key="12">
    <source>
        <dbReference type="Pfam" id="PF04715"/>
    </source>
</evidence>
<dbReference type="PRINTS" id="PR00099">
    <property type="entry name" value="CPSGATASE"/>
</dbReference>
<dbReference type="GO" id="GO:0008153">
    <property type="term" value="P:4-aminobenzoate biosynthetic process"/>
    <property type="evidence" value="ECO:0007669"/>
    <property type="project" value="TreeGrafter"/>
</dbReference>
<evidence type="ECO:0000259" key="10">
    <source>
        <dbReference type="Pfam" id="PF00117"/>
    </source>
</evidence>
<name>A0A6A5TKQ5_9PLEO</name>
<dbReference type="SUPFAM" id="SSF56322">
    <property type="entry name" value="ADC synthase"/>
    <property type="match status" value="1"/>
</dbReference>
<proteinExistence type="inferred from homology"/>
<dbReference type="InterPro" id="IPR017926">
    <property type="entry name" value="GATASE"/>
</dbReference>
<comment type="catalytic activity">
    <reaction evidence="1">
        <text>chorismate + L-glutamine = 4-amino-4-deoxychorismate + L-glutamate</text>
        <dbReference type="Rhea" id="RHEA:11672"/>
        <dbReference type="ChEBI" id="CHEBI:29748"/>
        <dbReference type="ChEBI" id="CHEBI:29985"/>
        <dbReference type="ChEBI" id="CHEBI:58359"/>
        <dbReference type="ChEBI" id="CHEBI:58406"/>
        <dbReference type="EC" id="2.6.1.85"/>
    </reaction>
</comment>
<feature type="domain" description="Anthranilate synthase component I N-terminal" evidence="12">
    <location>
        <begin position="311"/>
        <end position="487"/>
    </location>
</feature>
<dbReference type="GO" id="GO:0000162">
    <property type="term" value="P:L-tryptophan biosynthetic process"/>
    <property type="evidence" value="ECO:0007669"/>
    <property type="project" value="TreeGrafter"/>
</dbReference>
<dbReference type="InterPro" id="IPR029062">
    <property type="entry name" value="Class_I_gatase-like"/>
</dbReference>
<dbReference type="EC" id="2.6.1.85" evidence="4"/>
<evidence type="ECO:0000256" key="4">
    <source>
        <dbReference type="ARBA" id="ARBA00013139"/>
    </source>
</evidence>
<dbReference type="Proteomes" id="UP000800035">
    <property type="component" value="Unassembled WGS sequence"/>
</dbReference>